<dbReference type="AlphaFoldDB" id="A0A2V1D569"/>
<reference evidence="2 3" key="1">
    <citation type="journal article" date="2018" name="Sci. Rep.">
        <title>Comparative genomics provides insights into the lifestyle and reveals functional heterogeneity of dark septate endophytic fungi.</title>
        <authorList>
            <person name="Knapp D.G."/>
            <person name="Nemeth J.B."/>
            <person name="Barry K."/>
            <person name="Hainaut M."/>
            <person name="Henrissat B."/>
            <person name="Johnson J."/>
            <person name="Kuo A."/>
            <person name="Lim J.H.P."/>
            <person name="Lipzen A."/>
            <person name="Nolan M."/>
            <person name="Ohm R.A."/>
            <person name="Tamas L."/>
            <person name="Grigoriev I.V."/>
            <person name="Spatafora J.W."/>
            <person name="Nagy L.G."/>
            <person name="Kovacs G.M."/>
        </authorList>
    </citation>
    <scope>NUCLEOTIDE SEQUENCE [LARGE SCALE GENOMIC DNA]</scope>
    <source>
        <strain evidence="2 3">DSE2036</strain>
    </source>
</reference>
<dbReference type="InterPro" id="IPR056444">
    <property type="entry name" value="Zn_ribbon_GRF_2"/>
</dbReference>
<dbReference type="EMBL" id="KZ805688">
    <property type="protein sequence ID" value="PVH92374.1"/>
    <property type="molecule type" value="Genomic_DNA"/>
</dbReference>
<sequence length="137" mass="15383">MASHMFFHISSFPRTNLAPPSLMPPRCFRCGAPSERVTTRNSNRNGNAGRPYDKCTRCKKFLGFADERGNDPNNPPCHCGVSSRRQVAGPEKQVPYGLHYVCRLGACDFYAPYTNAENQQVTVSRELVDRFATLQII</sequence>
<evidence type="ECO:0000313" key="2">
    <source>
        <dbReference type="EMBL" id="PVH92374.1"/>
    </source>
</evidence>
<evidence type="ECO:0000313" key="3">
    <source>
        <dbReference type="Proteomes" id="UP000244855"/>
    </source>
</evidence>
<proteinExistence type="predicted"/>
<protein>
    <recommendedName>
        <fullName evidence="1">GRF-like zinc ribbon domain-containing protein</fullName>
    </recommendedName>
</protein>
<name>A0A2V1D569_9PLEO</name>
<accession>A0A2V1D569</accession>
<organism evidence="2 3">
    <name type="scientific">Periconia macrospinosa</name>
    <dbReference type="NCBI Taxonomy" id="97972"/>
    <lineage>
        <taxon>Eukaryota</taxon>
        <taxon>Fungi</taxon>
        <taxon>Dikarya</taxon>
        <taxon>Ascomycota</taxon>
        <taxon>Pezizomycotina</taxon>
        <taxon>Dothideomycetes</taxon>
        <taxon>Pleosporomycetidae</taxon>
        <taxon>Pleosporales</taxon>
        <taxon>Massarineae</taxon>
        <taxon>Periconiaceae</taxon>
        <taxon>Periconia</taxon>
    </lineage>
</organism>
<keyword evidence="3" id="KW-1185">Reference proteome</keyword>
<feature type="domain" description="GRF-like zinc ribbon" evidence="1">
    <location>
        <begin position="24"/>
        <end position="68"/>
    </location>
</feature>
<dbReference type="Proteomes" id="UP000244855">
    <property type="component" value="Unassembled WGS sequence"/>
</dbReference>
<dbReference type="OrthoDB" id="4469945at2759"/>
<dbReference type="Pfam" id="PF23549">
    <property type="entry name" value="Zn_ribbon_GRF_2"/>
    <property type="match status" value="1"/>
</dbReference>
<gene>
    <name evidence="2" type="ORF">DM02DRAFT_575859</name>
</gene>
<evidence type="ECO:0000259" key="1">
    <source>
        <dbReference type="Pfam" id="PF23549"/>
    </source>
</evidence>